<organism evidence="8">
    <name type="scientific">Haptolina brevifila</name>
    <dbReference type="NCBI Taxonomy" id="156173"/>
    <lineage>
        <taxon>Eukaryota</taxon>
        <taxon>Haptista</taxon>
        <taxon>Haptophyta</taxon>
        <taxon>Prymnesiophyceae</taxon>
        <taxon>Prymnesiales</taxon>
        <taxon>Prymnesiaceae</taxon>
        <taxon>Haptolina</taxon>
    </lineage>
</organism>
<keyword evidence="4 6" id="KW-1133">Transmembrane helix</keyword>
<dbReference type="InterPro" id="IPR044880">
    <property type="entry name" value="NCX_ion-bd_dom_sf"/>
</dbReference>
<keyword evidence="5 6" id="KW-0472">Membrane</keyword>
<evidence type="ECO:0000259" key="7">
    <source>
        <dbReference type="Pfam" id="PF01699"/>
    </source>
</evidence>
<feature type="transmembrane region" description="Helical" evidence="6">
    <location>
        <begin position="63"/>
        <end position="89"/>
    </location>
</feature>
<evidence type="ECO:0000256" key="2">
    <source>
        <dbReference type="ARBA" id="ARBA00022448"/>
    </source>
</evidence>
<evidence type="ECO:0000256" key="4">
    <source>
        <dbReference type="ARBA" id="ARBA00022989"/>
    </source>
</evidence>
<name>A0A7S2I4I4_9EUKA</name>
<reference evidence="8" key="1">
    <citation type="submission" date="2021-01" db="EMBL/GenBank/DDBJ databases">
        <authorList>
            <person name="Corre E."/>
            <person name="Pelletier E."/>
            <person name="Niang G."/>
            <person name="Scheremetjew M."/>
            <person name="Finn R."/>
            <person name="Kale V."/>
            <person name="Holt S."/>
            <person name="Cochrane G."/>
            <person name="Meng A."/>
            <person name="Brown T."/>
            <person name="Cohen L."/>
        </authorList>
    </citation>
    <scope>NUCLEOTIDE SEQUENCE</scope>
    <source>
        <strain evidence="8">UTEX LB 985</strain>
    </source>
</reference>
<dbReference type="AlphaFoldDB" id="A0A7S2I4I4"/>
<accession>A0A7S2I4I4</accession>
<evidence type="ECO:0000313" key="8">
    <source>
        <dbReference type="EMBL" id="CAD9508116.1"/>
    </source>
</evidence>
<dbReference type="Pfam" id="PF01699">
    <property type="entry name" value="Na_Ca_ex"/>
    <property type="match status" value="1"/>
</dbReference>
<feature type="transmembrane region" description="Helical" evidence="6">
    <location>
        <begin position="20"/>
        <end position="42"/>
    </location>
</feature>
<evidence type="ECO:0000256" key="6">
    <source>
        <dbReference type="SAM" id="Phobius"/>
    </source>
</evidence>
<gene>
    <name evidence="8" type="ORF">CBRE1094_LOCUS31022</name>
</gene>
<feature type="domain" description="Sodium/calcium exchanger membrane region" evidence="7">
    <location>
        <begin position="1"/>
        <end position="116"/>
    </location>
</feature>
<protein>
    <recommendedName>
        <fullName evidence="7">Sodium/calcium exchanger membrane region domain-containing protein</fullName>
    </recommendedName>
</protein>
<dbReference type="EMBL" id="HBGU01057020">
    <property type="protein sequence ID" value="CAD9508116.1"/>
    <property type="molecule type" value="Transcribed_RNA"/>
</dbReference>
<dbReference type="Gene3D" id="1.20.1420.30">
    <property type="entry name" value="NCX, central ion-binding region"/>
    <property type="match status" value="1"/>
</dbReference>
<dbReference type="GO" id="GO:0016020">
    <property type="term" value="C:membrane"/>
    <property type="evidence" value="ECO:0007669"/>
    <property type="project" value="UniProtKB-SubCell"/>
</dbReference>
<evidence type="ECO:0000256" key="3">
    <source>
        <dbReference type="ARBA" id="ARBA00022692"/>
    </source>
</evidence>
<dbReference type="InterPro" id="IPR004837">
    <property type="entry name" value="NaCa_Exmemb"/>
</dbReference>
<feature type="transmembrane region" description="Helical" evidence="6">
    <location>
        <begin position="109"/>
        <end position="132"/>
    </location>
</feature>
<keyword evidence="2" id="KW-0813">Transport</keyword>
<evidence type="ECO:0000256" key="5">
    <source>
        <dbReference type="ARBA" id="ARBA00023136"/>
    </source>
</evidence>
<dbReference type="PANTHER" id="PTHR12266">
    <property type="entry name" value="NA+/CA2+ K+ INDEPENDENT EXCHANGER"/>
    <property type="match status" value="1"/>
</dbReference>
<keyword evidence="3 6" id="KW-0812">Transmembrane</keyword>
<sequence length="137" mass="14514">MTVVWLDRIATELIALIETFGHLFNVSTSILGLTVIAIGNSIGDFVADTAAAREGSVSGARMAIAACFGSPVIMNIVSVGVSFTLRLLLTGGVPICFSPISTLTRLGFLLFYLTLLSHLIVFPLGGCAWVQIESERP</sequence>
<dbReference type="PANTHER" id="PTHR12266:SF0">
    <property type="entry name" value="MITOCHONDRIAL SODIUM_CALCIUM EXCHANGER PROTEIN"/>
    <property type="match status" value="1"/>
</dbReference>
<comment type="subcellular location">
    <subcellularLocation>
        <location evidence="1">Membrane</location>
        <topology evidence="1">Multi-pass membrane protein</topology>
    </subcellularLocation>
</comment>
<dbReference type="GO" id="GO:0008324">
    <property type="term" value="F:monoatomic cation transmembrane transporter activity"/>
    <property type="evidence" value="ECO:0007669"/>
    <property type="project" value="TreeGrafter"/>
</dbReference>
<proteinExistence type="predicted"/>
<dbReference type="GO" id="GO:0006874">
    <property type="term" value="P:intracellular calcium ion homeostasis"/>
    <property type="evidence" value="ECO:0007669"/>
    <property type="project" value="TreeGrafter"/>
</dbReference>
<dbReference type="InterPro" id="IPR051359">
    <property type="entry name" value="CaCA_antiporter"/>
</dbReference>
<evidence type="ECO:0000256" key="1">
    <source>
        <dbReference type="ARBA" id="ARBA00004141"/>
    </source>
</evidence>